<accession>A0A8E2JPG1</accession>
<gene>
    <name evidence="2" type="ORF">AOQ84DRAFT_380779</name>
</gene>
<evidence type="ECO:0000313" key="3">
    <source>
        <dbReference type="Proteomes" id="UP000250140"/>
    </source>
</evidence>
<keyword evidence="1" id="KW-0732">Signal</keyword>
<name>A0A8E2JPG1_9PEZI</name>
<dbReference type="EMBL" id="KV750559">
    <property type="protein sequence ID" value="OCL04264.1"/>
    <property type="molecule type" value="Genomic_DNA"/>
</dbReference>
<dbReference type="OrthoDB" id="5323643at2759"/>
<sequence>MYRSILGSIFFGFAGICHALPTSPFKKVVIGNAQDTCQVTLSTEVNFGGEGVVVVGPAGQCVSMSQIGPEYSNSVSSFGIDDGCICTIVTNTNCYDIGQGLHLAPPGEPNLANDPGWNDAAGSYLCNR</sequence>
<feature type="chain" id="PRO_5034096261" evidence="1">
    <location>
        <begin position="20"/>
        <end position="128"/>
    </location>
</feature>
<protein>
    <submittedName>
        <fullName evidence="2">Uncharacterized protein</fullName>
    </submittedName>
</protein>
<keyword evidence="3" id="KW-1185">Reference proteome</keyword>
<feature type="signal peptide" evidence="1">
    <location>
        <begin position="1"/>
        <end position="19"/>
    </location>
</feature>
<reference evidence="2 3" key="1">
    <citation type="journal article" date="2016" name="Nat. Commun.">
        <title>Ectomycorrhizal ecology is imprinted in the genome of the dominant symbiotic fungus Cenococcum geophilum.</title>
        <authorList>
            <consortium name="DOE Joint Genome Institute"/>
            <person name="Peter M."/>
            <person name="Kohler A."/>
            <person name="Ohm R.A."/>
            <person name="Kuo A."/>
            <person name="Krutzmann J."/>
            <person name="Morin E."/>
            <person name="Arend M."/>
            <person name="Barry K.W."/>
            <person name="Binder M."/>
            <person name="Choi C."/>
            <person name="Clum A."/>
            <person name="Copeland A."/>
            <person name="Grisel N."/>
            <person name="Haridas S."/>
            <person name="Kipfer T."/>
            <person name="LaButti K."/>
            <person name="Lindquist E."/>
            <person name="Lipzen A."/>
            <person name="Maire R."/>
            <person name="Meier B."/>
            <person name="Mihaltcheva S."/>
            <person name="Molinier V."/>
            <person name="Murat C."/>
            <person name="Poggeler S."/>
            <person name="Quandt C.A."/>
            <person name="Sperisen C."/>
            <person name="Tritt A."/>
            <person name="Tisserant E."/>
            <person name="Crous P.W."/>
            <person name="Henrissat B."/>
            <person name="Nehls U."/>
            <person name="Egli S."/>
            <person name="Spatafora J.W."/>
            <person name="Grigoriev I.V."/>
            <person name="Martin F.M."/>
        </authorList>
    </citation>
    <scope>NUCLEOTIDE SEQUENCE [LARGE SCALE GENOMIC DNA]</scope>
    <source>
        <strain evidence="2 3">CBS 207.34</strain>
    </source>
</reference>
<dbReference type="AlphaFoldDB" id="A0A8E2JPG1"/>
<organism evidence="2 3">
    <name type="scientific">Glonium stellatum</name>
    <dbReference type="NCBI Taxonomy" id="574774"/>
    <lineage>
        <taxon>Eukaryota</taxon>
        <taxon>Fungi</taxon>
        <taxon>Dikarya</taxon>
        <taxon>Ascomycota</taxon>
        <taxon>Pezizomycotina</taxon>
        <taxon>Dothideomycetes</taxon>
        <taxon>Pleosporomycetidae</taxon>
        <taxon>Gloniales</taxon>
        <taxon>Gloniaceae</taxon>
        <taxon>Glonium</taxon>
    </lineage>
</organism>
<evidence type="ECO:0000256" key="1">
    <source>
        <dbReference type="SAM" id="SignalP"/>
    </source>
</evidence>
<proteinExistence type="predicted"/>
<dbReference type="Proteomes" id="UP000250140">
    <property type="component" value="Unassembled WGS sequence"/>
</dbReference>
<evidence type="ECO:0000313" key="2">
    <source>
        <dbReference type="EMBL" id="OCL04264.1"/>
    </source>
</evidence>